<dbReference type="InterPro" id="IPR036291">
    <property type="entry name" value="NAD(P)-bd_dom_sf"/>
</dbReference>
<sequence>MEARRVLVTGGSGFIGGALVDSLRSDTDVRILDVDPGARAPGDVELIEGDVRDPETVADAVEGVDVVFHQAALVSVAASVDDPLESHTINATGTLQVLEAARRHDARVVLASSAAVYGDPERVPVSETDRLVPRSPYGLDKLASDHYARLYHDRYGLETVALRYFNVYGPGQSGGDYAGVIDVFLEQARNGDPITVHGDGAQTRDFVHVRDVVRANRLAAETDDVGVAYNVGTGESTSIVRLAERIRAAVGCDSPIVHTDAREGDVSHSRADLSRARSRLGYEPTVGLDAGLETLVDET</sequence>
<dbReference type="AlphaFoldDB" id="A0ABD6DW63"/>
<dbReference type="RefSeq" id="WP_256308756.1">
    <property type="nucleotide sequence ID" value="NZ_JANHAW010000003.1"/>
</dbReference>
<keyword evidence="3" id="KW-1185">Reference proteome</keyword>
<reference evidence="2 3" key="1">
    <citation type="journal article" date="2019" name="Int. J. Syst. Evol. Microbiol.">
        <title>The Global Catalogue of Microorganisms (GCM) 10K type strain sequencing project: providing services to taxonomists for standard genome sequencing and annotation.</title>
        <authorList>
            <consortium name="The Broad Institute Genomics Platform"/>
            <consortium name="The Broad Institute Genome Sequencing Center for Infectious Disease"/>
            <person name="Wu L."/>
            <person name="Ma J."/>
        </authorList>
    </citation>
    <scope>NUCLEOTIDE SEQUENCE [LARGE SCALE GENOMIC DNA]</scope>
    <source>
        <strain evidence="2 3">CGMCC 1.10387</strain>
    </source>
</reference>
<name>A0ABD6DW63_9EURY</name>
<proteinExistence type="predicted"/>
<protein>
    <submittedName>
        <fullName evidence="2">NAD-dependent epimerase/dehydratase family protein</fullName>
    </submittedName>
</protein>
<dbReference type="Proteomes" id="UP001597092">
    <property type="component" value="Unassembled WGS sequence"/>
</dbReference>
<evidence type="ECO:0000259" key="1">
    <source>
        <dbReference type="Pfam" id="PF01370"/>
    </source>
</evidence>
<dbReference type="Pfam" id="PF01370">
    <property type="entry name" value="Epimerase"/>
    <property type="match status" value="1"/>
</dbReference>
<dbReference type="Gene3D" id="3.40.50.720">
    <property type="entry name" value="NAD(P)-binding Rossmann-like Domain"/>
    <property type="match status" value="1"/>
</dbReference>
<dbReference type="EMBL" id="JBHUDP010000003">
    <property type="protein sequence ID" value="MFD1686129.1"/>
    <property type="molecule type" value="Genomic_DNA"/>
</dbReference>
<gene>
    <name evidence="2" type="ORF">ACFSAS_10950</name>
</gene>
<feature type="domain" description="NAD-dependent epimerase/dehydratase" evidence="1">
    <location>
        <begin position="6"/>
        <end position="232"/>
    </location>
</feature>
<dbReference type="InterPro" id="IPR050177">
    <property type="entry name" value="Lipid_A_modif_metabolic_enz"/>
</dbReference>
<evidence type="ECO:0000313" key="3">
    <source>
        <dbReference type="Proteomes" id="UP001597092"/>
    </source>
</evidence>
<accession>A0ABD6DW63</accession>
<dbReference type="PANTHER" id="PTHR43245">
    <property type="entry name" value="BIFUNCTIONAL POLYMYXIN RESISTANCE PROTEIN ARNA"/>
    <property type="match status" value="1"/>
</dbReference>
<dbReference type="InterPro" id="IPR001509">
    <property type="entry name" value="Epimerase_deHydtase"/>
</dbReference>
<evidence type="ECO:0000313" key="2">
    <source>
        <dbReference type="EMBL" id="MFD1686129.1"/>
    </source>
</evidence>
<dbReference type="PANTHER" id="PTHR43245:SF13">
    <property type="entry name" value="UDP-D-APIOSE_UDP-D-XYLOSE SYNTHASE 2"/>
    <property type="match status" value="1"/>
</dbReference>
<comment type="caution">
    <text evidence="2">The sequence shown here is derived from an EMBL/GenBank/DDBJ whole genome shotgun (WGS) entry which is preliminary data.</text>
</comment>
<organism evidence="2 3">
    <name type="scientific">Halobellus litoreus</name>
    <dbReference type="NCBI Taxonomy" id="755310"/>
    <lineage>
        <taxon>Archaea</taxon>
        <taxon>Methanobacteriati</taxon>
        <taxon>Methanobacteriota</taxon>
        <taxon>Stenosarchaea group</taxon>
        <taxon>Halobacteria</taxon>
        <taxon>Halobacteriales</taxon>
        <taxon>Haloferacaceae</taxon>
        <taxon>Halobellus</taxon>
    </lineage>
</organism>
<dbReference type="SUPFAM" id="SSF51735">
    <property type="entry name" value="NAD(P)-binding Rossmann-fold domains"/>
    <property type="match status" value="1"/>
</dbReference>